<protein>
    <submittedName>
        <fullName evidence="3">Uncharacterized protein</fullName>
    </submittedName>
</protein>
<keyword evidence="5" id="KW-1185">Reference proteome</keyword>
<keyword evidence="2" id="KW-0812">Transmembrane</keyword>
<evidence type="ECO:0000313" key="5">
    <source>
        <dbReference type="Proteomes" id="UP000290365"/>
    </source>
</evidence>
<dbReference type="KEGG" id="kbs:EPA93_15515"/>
<feature type="transmembrane region" description="Helical" evidence="2">
    <location>
        <begin position="52"/>
        <end position="78"/>
    </location>
</feature>
<feature type="region of interest" description="Disordered" evidence="1">
    <location>
        <begin position="1"/>
        <end position="42"/>
    </location>
</feature>
<reference evidence="3 5" key="1">
    <citation type="submission" date="2019-01" db="EMBL/GenBank/DDBJ databases">
        <title>Ktedonosporobacter rubrisoli SCAWS-G2.</title>
        <authorList>
            <person name="Huang Y."/>
            <person name="Yan B."/>
        </authorList>
    </citation>
    <scope>NUCLEOTIDE SEQUENCE [LARGE SCALE GENOMIC DNA]</scope>
    <source>
        <strain evidence="3 5">SCAWS-G2</strain>
    </source>
</reference>
<dbReference type="OrthoDB" id="152579at2"/>
<sequence length="189" mass="20729">MPALAPKSAVRYRPVDPDVATEEPPRIPRASRTQPTSKLPERRQCPLSCQPLWLLPVGVGMILMLFIVIAGSVVLGWVQTASDDLHYGRPRTFQMDAFVGHETGSTSSHFIALNLQGKIEIIELPGGDPTRARMYVGPKIYGPGADLVPVTLRFVEGAQPHHPEMLILFQNTQVVFRNANGTFAPATHT</sequence>
<proteinExistence type="predicted"/>
<dbReference type="Proteomes" id="UP000290365">
    <property type="component" value="Chromosome"/>
</dbReference>
<accession>A0A4P6JHI7</accession>
<keyword evidence="2" id="KW-1133">Transmembrane helix</keyword>
<evidence type="ECO:0000313" key="4">
    <source>
        <dbReference type="EMBL" id="QBD77322.1"/>
    </source>
</evidence>
<evidence type="ECO:0000256" key="2">
    <source>
        <dbReference type="SAM" id="Phobius"/>
    </source>
</evidence>
<dbReference type="RefSeq" id="WP_129885073.1">
    <property type="nucleotide sequence ID" value="NZ_CP035758.1"/>
</dbReference>
<keyword evidence="2" id="KW-0472">Membrane</keyword>
<dbReference type="AlphaFoldDB" id="A0A4P6JHI7"/>
<dbReference type="KEGG" id="kbs:EPA93_00075"/>
<gene>
    <name evidence="3" type="ORF">EPA93_00075</name>
    <name evidence="4" type="ORF">EPA93_15515</name>
</gene>
<evidence type="ECO:0000313" key="3">
    <source>
        <dbReference type="EMBL" id="QBD74474.1"/>
    </source>
</evidence>
<dbReference type="EMBL" id="CP035758">
    <property type="protein sequence ID" value="QBD74474.1"/>
    <property type="molecule type" value="Genomic_DNA"/>
</dbReference>
<name>A0A4P6JHI7_KTERU</name>
<evidence type="ECO:0000256" key="1">
    <source>
        <dbReference type="SAM" id="MobiDB-lite"/>
    </source>
</evidence>
<organism evidence="3 5">
    <name type="scientific">Ktedonosporobacter rubrisoli</name>
    <dbReference type="NCBI Taxonomy" id="2509675"/>
    <lineage>
        <taxon>Bacteria</taxon>
        <taxon>Bacillati</taxon>
        <taxon>Chloroflexota</taxon>
        <taxon>Ktedonobacteria</taxon>
        <taxon>Ktedonobacterales</taxon>
        <taxon>Ktedonosporobacteraceae</taxon>
        <taxon>Ktedonosporobacter</taxon>
    </lineage>
</organism>
<dbReference type="EMBL" id="CP035758">
    <property type="protein sequence ID" value="QBD77322.1"/>
    <property type="molecule type" value="Genomic_DNA"/>
</dbReference>